<dbReference type="Proteomes" id="UP000233654">
    <property type="component" value="Unassembled WGS sequence"/>
</dbReference>
<evidence type="ECO:0000256" key="1">
    <source>
        <dbReference type="ARBA" id="ARBA00005340"/>
    </source>
</evidence>
<dbReference type="CDD" id="cd00019">
    <property type="entry name" value="AP2Ec"/>
    <property type="match status" value="1"/>
</dbReference>
<feature type="binding site" evidence="7">
    <location>
        <position position="226"/>
    </location>
    <ligand>
        <name>Zn(2+)</name>
        <dbReference type="ChEBI" id="CHEBI:29105"/>
        <label>3</label>
    </ligand>
</feature>
<dbReference type="SUPFAM" id="SSF51658">
    <property type="entry name" value="Xylose isomerase-like"/>
    <property type="match status" value="1"/>
</dbReference>
<dbReference type="EC" id="3.1.21.2" evidence="7"/>
<keyword evidence="2 7" id="KW-0479">Metal-binding</keyword>
<feature type="binding site" evidence="7">
    <location>
        <position position="66"/>
    </location>
    <ligand>
        <name>Zn(2+)</name>
        <dbReference type="ChEBI" id="CHEBI:29105"/>
        <label>1</label>
    </ligand>
</feature>
<comment type="function">
    <text evidence="7">Endonuclease IV plays a role in DNA repair. It cleaves phosphodiester bonds at apurinic or apyrimidinic (AP) sites, generating a 3'-hydroxyl group and a 5'-terminal sugar phosphate.</text>
</comment>
<evidence type="ECO:0000256" key="3">
    <source>
        <dbReference type="ARBA" id="ARBA00022763"/>
    </source>
</evidence>
<dbReference type="PANTHER" id="PTHR21445:SF0">
    <property type="entry name" value="APURINIC-APYRIMIDINIC ENDONUCLEASE"/>
    <property type="match status" value="1"/>
</dbReference>
<feature type="binding site" evidence="7">
    <location>
        <position position="258"/>
    </location>
    <ligand>
        <name>Zn(2+)</name>
        <dbReference type="ChEBI" id="CHEBI:29105"/>
        <label>2</label>
    </ligand>
</feature>
<sequence length="278" mass="30237">MRFGYHVRVSGPPVSAIANGIDAKCDTIQMFPGSPRQWGTTPVSDEDARKFKEARSLADIDPVVLHSIYLVNMAAPLVSVFDRSISALVSSLEKADRLGAMGVITHTGNHKGEGEDFGLARIAEAIKQCLMRHTGPAMLLLETTAGAGTSMGGTFEQLGRMFDITERPERLGFCLDTCHVYASGYDIRTAAGIDAMVEEMERFLGLDRLRVIHMNDTTSRLGSRLDRHAHIGQGEIGLEAFRYMVNHEALAHLPAIVELPHDAPGSPDDLALLRSLAT</sequence>
<dbReference type="EMBL" id="PHEX01000061">
    <property type="protein sequence ID" value="PKQ27705.1"/>
    <property type="molecule type" value="Genomic_DNA"/>
</dbReference>
<keyword evidence="7" id="KW-0255">Endonuclease</keyword>
<evidence type="ECO:0000256" key="6">
    <source>
        <dbReference type="ARBA" id="ARBA00023204"/>
    </source>
</evidence>
<keyword evidence="3 7" id="KW-0227">DNA damage</keyword>
<feature type="binding site" evidence="7">
    <location>
        <position position="228"/>
    </location>
    <ligand>
        <name>Zn(2+)</name>
        <dbReference type="ChEBI" id="CHEBI:29105"/>
        <label>3</label>
    </ligand>
</feature>
<dbReference type="FunFam" id="3.20.20.150:FF:000001">
    <property type="entry name" value="Probable endonuclease 4"/>
    <property type="match status" value="1"/>
</dbReference>
<dbReference type="GO" id="GO:0006284">
    <property type="term" value="P:base-excision repair"/>
    <property type="evidence" value="ECO:0007669"/>
    <property type="project" value="TreeGrafter"/>
</dbReference>
<dbReference type="GO" id="GO:0008270">
    <property type="term" value="F:zinc ion binding"/>
    <property type="evidence" value="ECO:0007669"/>
    <property type="project" value="UniProtKB-UniRule"/>
</dbReference>
<feature type="binding site" evidence="7">
    <location>
        <position position="213"/>
    </location>
    <ligand>
        <name>Zn(2+)</name>
        <dbReference type="ChEBI" id="CHEBI:29105"/>
        <label>2</label>
    </ligand>
</feature>
<comment type="cofactor">
    <cofactor evidence="7">
        <name>Zn(2+)</name>
        <dbReference type="ChEBI" id="CHEBI:29105"/>
    </cofactor>
    <text evidence="7">Binds 3 Zn(2+) ions.</text>
</comment>
<dbReference type="PROSITE" id="PS00730">
    <property type="entry name" value="AP_NUCLEASE_F2_2"/>
    <property type="match status" value="1"/>
</dbReference>
<name>A0A2N3G4Q8_9ACTN</name>
<comment type="similarity">
    <text evidence="1 7">Belongs to the AP endonuclease 2 family.</text>
</comment>
<evidence type="ECO:0000313" key="9">
    <source>
        <dbReference type="EMBL" id="PKQ27705.1"/>
    </source>
</evidence>
<feature type="binding site" evidence="7">
    <location>
        <position position="176"/>
    </location>
    <ligand>
        <name>Zn(2+)</name>
        <dbReference type="ChEBI" id="CHEBI:29105"/>
        <label>2</label>
    </ligand>
</feature>
<evidence type="ECO:0000256" key="5">
    <source>
        <dbReference type="ARBA" id="ARBA00022833"/>
    </source>
</evidence>
<dbReference type="InterPro" id="IPR001719">
    <property type="entry name" value="AP_endonuc_2"/>
</dbReference>
<dbReference type="Pfam" id="PF01261">
    <property type="entry name" value="AP_endonuc_2"/>
    <property type="match status" value="1"/>
</dbReference>
<dbReference type="PROSITE" id="PS51432">
    <property type="entry name" value="AP_NUCLEASE_F2_4"/>
    <property type="match status" value="1"/>
</dbReference>
<feature type="binding site" evidence="7">
    <location>
        <position position="142"/>
    </location>
    <ligand>
        <name>Zn(2+)</name>
        <dbReference type="ChEBI" id="CHEBI:29105"/>
        <label>2</label>
    </ligand>
</feature>
<evidence type="ECO:0000259" key="8">
    <source>
        <dbReference type="Pfam" id="PF01261"/>
    </source>
</evidence>
<dbReference type="GO" id="GO:0008081">
    <property type="term" value="F:phosphoric diester hydrolase activity"/>
    <property type="evidence" value="ECO:0007669"/>
    <property type="project" value="TreeGrafter"/>
</dbReference>
<dbReference type="GO" id="GO:0003677">
    <property type="term" value="F:DNA binding"/>
    <property type="evidence" value="ECO:0007669"/>
    <property type="project" value="InterPro"/>
</dbReference>
<reference evidence="9 10" key="1">
    <citation type="journal article" date="2017" name="ISME J.">
        <title>Potential for microbial H2 and metal transformations associated with novel bacteria and archaea in deep terrestrial subsurface sediments.</title>
        <authorList>
            <person name="Hernsdorf A.W."/>
            <person name="Amano Y."/>
            <person name="Miyakawa K."/>
            <person name="Ise K."/>
            <person name="Suzuki Y."/>
            <person name="Anantharaman K."/>
            <person name="Probst A."/>
            <person name="Burstein D."/>
            <person name="Thomas B.C."/>
            <person name="Banfield J.F."/>
        </authorList>
    </citation>
    <scope>NUCLEOTIDE SEQUENCE [LARGE SCALE GENOMIC DNA]</scope>
    <source>
        <strain evidence="9">HGW-Actinobacteria-3</strain>
    </source>
</reference>
<organism evidence="9 10">
    <name type="scientific">Candidatus Anoxymicrobium japonicum</name>
    <dbReference type="NCBI Taxonomy" id="2013648"/>
    <lineage>
        <taxon>Bacteria</taxon>
        <taxon>Bacillati</taxon>
        <taxon>Actinomycetota</taxon>
        <taxon>Candidatus Geothermincolia</taxon>
        <taxon>Candidatus Geothermincolales</taxon>
        <taxon>Candidatus Anoxymicrobiaceae</taxon>
        <taxon>Candidatus Anoxymicrobium</taxon>
    </lineage>
</organism>
<gene>
    <name evidence="7" type="primary">nfo</name>
    <name evidence="9" type="ORF">CVT63_06545</name>
</gene>
<feature type="domain" description="Xylose isomerase-like TIM barrel" evidence="8">
    <location>
        <begin position="22"/>
        <end position="275"/>
    </location>
</feature>
<dbReference type="GO" id="GO:0008833">
    <property type="term" value="F:deoxyribonuclease IV (phage-T4-induced) activity"/>
    <property type="evidence" value="ECO:0007669"/>
    <property type="project" value="UniProtKB-UniRule"/>
</dbReference>
<evidence type="ECO:0000256" key="7">
    <source>
        <dbReference type="HAMAP-Rule" id="MF_00152"/>
    </source>
</evidence>
<comment type="caution">
    <text evidence="9">The sequence shown here is derived from an EMBL/GenBank/DDBJ whole genome shotgun (WGS) entry which is preliminary data.</text>
</comment>
<evidence type="ECO:0000256" key="4">
    <source>
        <dbReference type="ARBA" id="ARBA00022801"/>
    </source>
</evidence>
<feature type="binding site" evidence="7">
    <location>
        <position position="179"/>
    </location>
    <ligand>
        <name>Zn(2+)</name>
        <dbReference type="ChEBI" id="CHEBI:29105"/>
        <label>3</label>
    </ligand>
</feature>
<dbReference type="InterPro" id="IPR018246">
    <property type="entry name" value="AP_endonuc_F2_Zn_BS"/>
</dbReference>
<dbReference type="PANTHER" id="PTHR21445">
    <property type="entry name" value="ENDONUCLEASE IV ENDODEOXYRIBONUCLEASE IV"/>
    <property type="match status" value="1"/>
</dbReference>
<dbReference type="AlphaFoldDB" id="A0A2N3G4Q8"/>
<dbReference type="SMART" id="SM00518">
    <property type="entry name" value="AP2Ec"/>
    <property type="match status" value="1"/>
</dbReference>
<feature type="binding site" evidence="7">
    <location>
        <position position="142"/>
    </location>
    <ligand>
        <name>Zn(2+)</name>
        <dbReference type="ChEBI" id="CHEBI:29105"/>
        <label>1</label>
    </ligand>
</feature>
<accession>A0A2N3G4Q8</accession>
<dbReference type="NCBIfam" id="TIGR00587">
    <property type="entry name" value="nfo"/>
    <property type="match status" value="1"/>
</dbReference>
<keyword evidence="4 7" id="KW-0378">Hydrolase</keyword>
<dbReference type="Gene3D" id="3.20.20.150">
    <property type="entry name" value="Divalent-metal-dependent TIM barrel enzymes"/>
    <property type="match status" value="1"/>
</dbReference>
<evidence type="ECO:0000313" key="10">
    <source>
        <dbReference type="Proteomes" id="UP000233654"/>
    </source>
</evidence>
<keyword evidence="7" id="KW-0540">Nuclease</keyword>
<dbReference type="InterPro" id="IPR013022">
    <property type="entry name" value="Xyl_isomerase-like_TIM-brl"/>
</dbReference>
<dbReference type="GO" id="GO:0003906">
    <property type="term" value="F:DNA-(apurinic or apyrimidinic site) endonuclease activity"/>
    <property type="evidence" value="ECO:0007669"/>
    <property type="project" value="TreeGrafter"/>
</dbReference>
<keyword evidence="6 7" id="KW-0234">DNA repair</keyword>
<keyword evidence="5 7" id="KW-0862">Zinc</keyword>
<comment type="catalytic activity">
    <reaction evidence="7">
        <text>Endonucleolytic cleavage to 5'-phosphooligonucleotide end-products.</text>
        <dbReference type="EC" id="3.1.21.2"/>
    </reaction>
</comment>
<proteinExistence type="inferred from homology"/>
<feature type="binding site" evidence="7">
    <location>
        <position position="106"/>
    </location>
    <ligand>
        <name>Zn(2+)</name>
        <dbReference type="ChEBI" id="CHEBI:29105"/>
        <label>1</label>
    </ligand>
</feature>
<evidence type="ECO:0000256" key="2">
    <source>
        <dbReference type="ARBA" id="ARBA00022723"/>
    </source>
</evidence>
<dbReference type="InterPro" id="IPR036237">
    <property type="entry name" value="Xyl_isomerase-like_sf"/>
</dbReference>
<dbReference type="HAMAP" id="MF_00152">
    <property type="entry name" value="Nfo"/>
    <property type="match status" value="1"/>
</dbReference>
<protein>
    <recommendedName>
        <fullName evidence="7">Probable endonuclease 4</fullName>
        <ecNumber evidence="7">3.1.21.2</ecNumber>
    </recommendedName>
    <alternativeName>
        <fullName evidence="7">Endodeoxyribonuclease IV</fullName>
    </alternativeName>
    <alternativeName>
        <fullName evidence="7">Endonuclease IV</fullName>
    </alternativeName>
</protein>